<dbReference type="EMBL" id="JACOGC010000001">
    <property type="protein sequence ID" value="MBC3883630.1"/>
    <property type="molecule type" value="Genomic_DNA"/>
</dbReference>
<gene>
    <name evidence="1" type="ORF">H8K27_00645</name>
</gene>
<keyword evidence="2" id="KW-1185">Reference proteome</keyword>
<reference evidence="1 2" key="1">
    <citation type="submission" date="2020-08" db="EMBL/GenBank/DDBJ databases">
        <title>Novel species isolated from subtropical streams in China.</title>
        <authorList>
            <person name="Lu H."/>
        </authorList>
    </citation>
    <scope>NUCLEOTIDE SEQUENCE [LARGE SCALE GENOMIC DNA]</scope>
    <source>
        <strain evidence="1 2">FT31W</strain>
    </source>
</reference>
<protein>
    <submittedName>
        <fullName evidence="1">Uncharacterized protein</fullName>
    </submittedName>
</protein>
<name>A0ABR6YIM0_9BURK</name>
<dbReference type="Proteomes" id="UP000613113">
    <property type="component" value="Unassembled WGS sequence"/>
</dbReference>
<proteinExistence type="predicted"/>
<evidence type="ECO:0000313" key="1">
    <source>
        <dbReference type="EMBL" id="MBC3883630.1"/>
    </source>
</evidence>
<sequence>MTADNISGSLLKEHHWVALESSNDAEAWLDLHDRELQQLLGQQKSHALQGQGVCFTLVHGGEIYLHTNSDGDILLDVTPEAEWAQPVLSAVTGTAPPRGQIWLLQGHLLVQLLIGLNSLIASSRLVLQHAYRMRG</sequence>
<accession>A0ABR6YIM0</accession>
<organism evidence="1 2">
    <name type="scientific">Undibacterium griseum</name>
    <dbReference type="NCBI Taxonomy" id="2762295"/>
    <lineage>
        <taxon>Bacteria</taxon>
        <taxon>Pseudomonadati</taxon>
        <taxon>Pseudomonadota</taxon>
        <taxon>Betaproteobacteria</taxon>
        <taxon>Burkholderiales</taxon>
        <taxon>Oxalobacteraceae</taxon>
        <taxon>Undibacterium</taxon>
    </lineage>
</organism>
<comment type="caution">
    <text evidence="1">The sequence shown here is derived from an EMBL/GenBank/DDBJ whole genome shotgun (WGS) entry which is preliminary data.</text>
</comment>
<dbReference type="RefSeq" id="WP_186861314.1">
    <property type="nucleotide sequence ID" value="NZ_JACOGC010000001.1"/>
</dbReference>
<evidence type="ECO:0000313" key="2">
    <source>
        <dbReference type="Proteomes" id="UP000613113"/>
    </source>
</evidence>